<dbReference type="Proteomes" id="UP001487740">
    <property type="component" value="Unassembled WGS sequence"/>
</dbReference>
<keyword evidence="4" id="KW-1185">Reference proteome</keyword>
<evidence type="ECO:0000313" key="4">
    <source>
        <dbReference type="Proteomes" id="UP001487740"/>
    </source>
</evidence>
<gene>
    <name evidence="3" type="ORF">O3P69_016303</name>
</gene>
<evidence type="ECO:0000256" key="1">
    <source>
        <dbReference type="ARBA" id="ARBA00022741"/>
    </source>
</evidence>
<comment type="caution">
    <text evidence="3">The sequence shown here is derived from an EMBL/GenBank/DDBJ whole genome shotgun (WGS) entry which is preliminary data.</text>
</comment>
<dbReference type="InterPro" id="IPR027417">
    <property type="entry name" value="P-loop_NTPase"/>
</dbReference>
<accession>A0AAW0S9F2</accession>
<reference evidence="3 4" key="1">
    <citation type="submission" date="2023-03" db="EMBL/GenBank/DDBJ databases">
        <title>High-quality genome of Scylla paramamosain provides insights in environmental adaptation.</title>
        <authorList>
            <person name="Zhang L."/>
        </authorList>
    </citation>
    <scope>NUCLEOTIDE SEQUENCE [LARGE SCALE GENOMIC DNA]</scope>
    <source>
        <strain evidence="3">LZ_2023a</strain>
        <tissue evidence="3">Muscle</tissue>
    </source>
</reference>
<organism evidence="3 4">
    <name type="scientific">Scylla paramamosain</name>
    <name type="common">Mud crab</name>
    <dbReference type="NCBI Taxonomy" id="85552"/>
    <lineage>
        <taxon>Eukaryota</taxon>
        <taxon>Metazoa</taxon>
        <taxon>Ecdysozoa</taxon>
        <taxon>Arthropoda</taxon>
        <taxon>Crustacea</taxon>
        <taxon>Multicrustacea</taxon>
        <taxon>Malacostraca</taxon>
        <taxon>Eumalacostraca</taxon>
        <taxon>Eucarida</taxon>
        <taxon>Decapoda</taxon>
        <taxon>Pleocyemata</taxon>
        <taxon>Brachyura</taxon>
        <taxon>Eubrachyura</taxon>
        <taxon>Portunoidea</taxon>
        <taxon>Portunidae</taxon>
        <taxon>Portuninae</taxon>
        <taxon>Scylla</taxon>
    </lineage>
</organism>
<keyword evidence="2" id="KW-0067">ATP-binding</keyword>
<proteinExistence type="predicted"/>
<dbReference type="EMBL" id="JARAKH010006391">
    <property type="protein sequence ID" value="KAK8371960.1"/>
    <property type="molecule type" value="Genomic_DNA"/>
</dbReference>
<dbReference type="AlphaFoldDB" id="A0AAW0S9F2"/>
<evidence type="ECO:0000256" key="2">
    <source>
        <dbReference type="ARBA" id="ARBA00022840"/>
    </source>
</evidence>
<dbReference type="Pfam" id="PF10609">
    <property type="entry name" value="ParA"/>
    <property type="match status" value="1"/>
</dbReference>
<evidence type="ECO:0000313" key="3">
    <source>
        <dbReference type="EMBL" id="KAK8371960.1"/>
    </source>
</evidence>
<dbReference type="SUPFAM" id="SSF52540">
    <property type="entry name" value="P-loop containing nucleoside triphosphate hydrolases"/>
    <property type="match status" value="1"/>
</dbReference>
<dbReference type="InterPro" id="IPR033756">
    <property type="entry name" value="YlxH/NBP35"/>
</dbReference>
<name>A0AAW0S9F2_SCYPA</name>
<protein>
    <submittedName>
        <fullName evidence="3">Uncharacterized protein</fullName>
    </submittedName>
</protein>
<keyword evidence="1" id="KW-0547">Nucleotide-binding</keyword>
<sequence length="55" mass="5962">MPLLGQLPLDPRVAQACDEGTNIPTQEPDAAVTQAYKDIANKIKEYCDAQSQEAT</sequence>
<dbReference type="Gene3D" id="3.40.50.300">
    <property type="entry name" value="P-loop containing nucleotide triphosphate hydrolases"/>
    <property type="match status" value="1"/>
</dbReference>
<dbReference type="GO" id="GO:0005524">
    <property type="term" value="F:ATP binding"/>
    <property type="evidence" value="ECO:0007669"/>
    <property type="project" value="UniProtKB-KW"/>
</dbReference>